<proteinExistence type="predicted"/>
<dbReference type="AlphaFoldDB" id="A0A317XFC4"/>
<evidence type="ECO:0000256" key="2">
    <source>
        <dbReference type="SAM" id="Phobius"/>
    </source>
</evidence>
<evidence type="ECO:0000256" key="1">
    <source>
        <dbReference type="SAM" id="MobiDB-lite"/>
    </source>
</evidence>
<dbReference type="EMBL" id="KZ819212">
    <property type="protein sequence ID" value="PWY97298.1"/>
    <property type="molecule type" value="Genomic_DNA"/>
</dbReference>
<dbReference type="Proteomes" id="UP000246740">
    <property type="component" value="Unassembled WGS sequence"/>
</dbReference>
<feature type="signal peptide" evidence="3">
    <location>
        <begin position="1"/>
        <end position="30"/>
    </location>
</feature>
<sequence>MARLHSKQTTLLLATVVAVLMAMSHSPAQARMLMAEKRDGSTITVSTTQFNPAITNQGGTTNAAGTFNVSPLATSSSYQFQTVVQTSTFQLSGAAATQTPASGSNSGSGSGSGSSGSGSGSDGGSGSGDSVVIVTATAPTMTVGGAGASETAVPGTTVDANSNQSALPTLALGAQNAALASMSTPASFLFSLAALLSTSLLAAVFVL</sequence>
<dbReference type="OrthoDB" id="2556728at2759"/>
<keyword evidence="2" id="KW-1133">Transmembrane helix</keyword>
<feature type="region of interest" description="Disordered" evidence="1">
    <location>
        <begin position="95"/>
        <end position="130"/>
    </location>
</feature>
<gene>
    <name evidence="5" type="ORF">BCV70DRAFT_69165</name>
    <name evidence="4" type="ORF">BCV70DRAFT_81997</name>
</gene>
<feature type="chain" id="PRO_5033777617" evidence="3">
    <location>
        <begin position="31"/>
        <end position="207"/>
    </location>
</feature>
<dbReference type="EMBL" id="KZ819221">
    <property type="protein sequence ID" value="PWY97093.1"/>
    <property type="molecule type" value="Genomic_DNA"/>
</dbReference>
<evidence type="ECO:0000313" key="6">
    <source>
        <dbReference type="Proteomes" id="UP000246740"/>
    </source>
</evidence>
<keyword evidence="3" id="KW-0732">Signal</keyword>
<keyword evidence="2" id="KW-0812">Transmembrane</keyword>
<evidence type="ECO:0000313" key="5">
    <source>
        <dbReference type="EMBL" id="PWY97298.1"/>
    </source>
</evidence>
<evidence type="ECO:0000256" key="3">
    <source>
        <dbReference type="SAM" id="SignalP"/>
    </source>
</evidence>
<feature type="transmembrane region" description="Helical" evidence="2">
    <location>
        <begin position="188"/>
        <end position="206"/>
    </location>
</feature>
<dbReference type="InParanoid" id="A0A317XFC4"/>
<feature type="compositionally biased region" description="Gly residues" evidence="1">
    <location>
        <begin position="106"/>
        <end position="127"/>
    </location>
</feature>
<name>A0A317XFC4_9BASI</name>
<accession>A0A317XFC4</accession>
<reference evidence="4 6" key="1">
    <citation type="journal article" date="2018" name="Mol. Biol. Evol.">
        <title>Broad Genomic Sampling Reveals a Smut Pathogenic Ancestry of the Fungal Clade Ustilaginomycotina.</title>
        <authorList>
            <person name="Kijpornyongpan T."/>
            <person name="Mondo S.J."/>
            <person name="Barry K."/>
            <person name="Sandor L."/>
            <person name="Lee J."/>
            <person name="Lipzen A."/>
            <person name="Pangilinan J."/>
            <person name="LaButti K."/>
            <person name="Hainaut M."/>
            <person name="Henrissat B."/>
            <person name="Grigoriev I.V."/>
            <person name="Spatafora J.W."/>
            <person name="Aime M.C."/>
        </authorList>
    </citation>
    <scope>NUCLEOTIDE SEQUENCE [LARGE SCALE GENOMIC DNA]</scope>
    <source>
        <strain evidence="4 6">MCA 3645</strain>
    </source>
</reference>
<protein>
    <submittedName>
        <fullName evidence="4">Uncharacterized protein</fullName>
    </submittedName>
</protein>
<keyword evidence="2" id="KW-0472">Membrane</keyword>
<evidence type="ECO:0000313" key="4">
    <source>
        <dbReference type="EMBL" id="PWY97093.1"/>
    </source>
</evidence>
<keyword evidence="6" id="KW-1185">Reference proteome</keyword>
<organism evidence="4 6">
    <name type="scientific">Testicularia cyperi</name>
    <dbReference type="NCBI Taxonomy" id="1882483"/>
    <lineage>
        <taxon>Eukaryota</taxon>
        <taxon>Fungi</taxon>
        <taxon>Dikarya</taxon>
        <taxon>Basidiomycota</taxon>
        <taxon>Ustilaginomycotina</taxon>
        <taxon>Ustilaginomycetes</taxon>
        <taxon>Ustilaginales</taxon>
        <taxon>Anthracoideaceae</taxon>
        <taxon>Testicularia</taxon>
    </lineage>
</organism>